<evidence type="ECO:0000313" key="7">
    <source>
        <dbReference type="Proteomes" id="UP000604661"/>
    </source>
</evidence>
<comment type="caution">
    <text evidence="6">The sequence shown here is derived from an EMBL/GenBank/DDBJ whole genome shotgun (WGS) entry which is preliminary data.</text>
</comment>
<protein>
    <submittedName>
        <fullName evidence="6">HEAT repeat domain-containing protein</fullName>
    </submittedName>
</protein>
<evidence type="ECO:0000256" key="4">
    <source>
        <dbReference type="ARBA" id="ARBA00023239"/>
    </source>
</evidence>
<dbReference type="Pfam" id="PF13646">
    <property type="entry name" value="HEAT_2"/>
    <property type="match status" value="2"/>
</dbReference>
<dbReference type="Proteomes" id="UP000604661">
    <property type="component" value="Unassembled WGS sequence"/>
</dbReference>
<dbReference type="Gene3D" id="3.40.50.300">
    <property type="entry name" value="P-loop containing nucleotide triphosphate hydrolases"/>
    <property type="match status" value="1"/>
</dbReference>
<dbReference type="SUPFAM" id="SSF52540">
    <property type="entry name" value="P-loop containing nucleoside triphosphate hydrolases"/>
    <property type="match status" value="1"/>
</dbReference>
<evidence type="ECO:0000256" key="3">
    <source>
        <dbReference type="ARBA" id="ARBA00022738"/>
    </source>
</evidence>
<evidence type="ECO:0000313" key="6">
    <source>
        <dbReference type="EMBL" id="MBD2562883.1"/>
    </source>
</evidence>
<keyword evidence="7" id="KW-1185">Reference proteome</keyword>
<comment type="similarity">
    <text evidence="1">Belongs to the CpcE/RpcE/PecE family.</text>
</comment>
<dbReference type="Pfam" id="PF03130">
    <property type="entry name" value="HEAT_PBS"/>
    <property type="match status" value="3"/>
</dbReference>
<dbReference type="InterPro" id="IPR009003">
    <property type="entry name" value="Peptidase_S1_PA"/>
</dbReference>
<keyword evidence="2" id="KW-0042">Antenna complex</keyword>
<dbReference type="InterPro" id="IPR011989">
    <property type="entry name" value="ARM-like"/>
</dbReference>
<gene>
    <name evidence="6" type="ORF">H6G95_20130</name>
</gene>
<dbReference type="PROSITE" id="PS50077">
    <property type="entry name" value="HEAT_REPEAT"/>
    <property type="match status" value="3"/>
</dbReference>
<dbReference type="RefSeq" id="WP_190971449.1">
    <property type="nucleotide sequence ID" value="NZ_JACJTE010000023.1"/>
</dbReference>
<organism evidence="6 7">
    <name type="scientific">Nostoc linckia FACHB-391</name>
    <dbReference type="NCBI Taxonomy" id="2692906"/>
    <lineage>
        <taxon>Bacteria</taxon>
        <taxon>Bacillati</taxon>
        <taxon>Cyanobacteriota</taxon>
        <taxon>Cyanophyceae</taxon>
        <taxon>Nostocales</taxon>
        <taxon>Nostocaceae</taxon>
        <taxon>Nostoc</taxon>
    </lineage>
</organism>
<dbReference type="SMART" id="SM00567">
    <property type="entry name" value="EZ_HEAT"/>
    <property type="match status" value="9"/>
</dbReference>
<dbReference type="Gene3D" id="2.40.10.10">
    <property type="entry name" value="Trypsin-like serine proteases"/>
    <property type="match status" value="2"/>
</dbReference>
<dbReference type="InterPro" id="IPR004155">
    <property type="entry name" value="PBS_lyase_HEAT"/>
</dbReference>
<keyword evidence="4" id="KW-0456">Lyase</keyword>
<keyword evidence="3" id="KW-0605">Phycobilisome</keyword>
<comment type="function">
    <text evidence="5">Catalyzes the hydroxylation of the N(6)-(4-aminobutyl)-L-lysine intermediate produced by deoxyhypusine synthase/DHPS on a critical lysine of the eukaryotic translation initiation factor 5A/eIF-5A. This is the second step of the post-translational modification of that lysine into an unusual amino acid residue named hypusine. Hypusination is unique to mature eIF-5A factor and is essential for its function.</text>
</comment>
<evidence type="ECO:0000256" key="5">
    <source>
        <dbReference type="ARBA" id="ARBA00045876"/>
    </source>
</evidence>
<dbReference type="PANTHER" id="PTHR12697:SF5">
    <property type="entry name" value="DEOXYHYPUSINE HYDROXYLASE"/>
    <property type="match status" value="1"/>
</dbReference>
<dbReference type="InterPro" id="IPR021133">
    <property type="entry name" value="HEAT_type_2"/>
</dbReference>
<accession>A0ABR8F088</accession>
<dbReference type="SUPFAM" id="SSF50494">
    <property type="entry name" value="Trypsin-like serine proteases"/>
    <property type="match status" value="1"/>
</dbReference>
<dbReference type="InterPro" id="IPR016024">
    <property type="entry name" value="ARM-type_fold"/>
</dbReference>
<name>A0ABR8F088_NOSLI</name>
<dbReference type="SUPFAM" id="SSF48371">
    <property type="entry name" value="ARM repeat"/>
    <property type="match status" value="1"/>
</dbReference>
<dbReference type="PANTHER" id="PTHR12697">
    <property type="entry name" value="PBS LYASE HEAT-LIKE PROTEIN"/>
    <property type="match status" value="1"/>
</dbReference>
<dbReference type="EMBL" id="JACJTE010000023">
    <property type="protein sequence ID" value="MBD2562883.1"/>
    <property type="molecule type" value="Genomic_DNA"/>
</dbReference>
<sequence length="1128" mass="125866">MSNYTLDELRESMVKILDSNGGTVGSGFIIRADGYLVTCHHVIYLLDALRVEYQGQVYAAEWCKEFSNLEVDIAILKIDVESAKAVPLINPKHLSTSVKVFGFPPAKKANFPEGFDVFAQSIRASAPLNVASTYTIKNQNGIKFNNPWNKLPPENSTFLSHQLDAKVESGSSGGAVLAEELGGVVGVIQCSKSDASYVIRWDNLLDSLDKLELEPEKNAVCNFLADIEEYFKDIKLFHTKEKIILKEQYIPIQVTLERKYKHEIETSWAYTEGEAEFKRLYAMKGFDEELQKRKEEETKRVVVDWEEAKKENQKIMVLADPGMGKSTLLRMETGLIAREEREKLRNLSPNPSPTRVGEQDTPLLTRGGGWGVRSKLGVNDVIFPLFLRLSDLAEAEGEIIDAIPRIIERDYPKTAKSIKDLLGEKLKNGKCLLLLDALDEVPQQYRLRLKERLNRFLKNYNCSIICTSRIVGYGGAFVDSAKEVEIVPFSQKQTEAYIQIWFKNAAGYIEDDSVSAEGLIVEIQKKPQIAGLAQNPLLLSLLCSLYQTKGLTLPARRAQVYKKAVDYMLSQWRDDNNRLSPENVIAKKKLLADLAYKFSSEGKEVFSRNELHKVIEESLNKQEIRDFRNQTTEELIKELSEADGIIQKLARKGEQYLFLHRTFQEYFTAYYLNETIENDKTDGIALAKKLFWGYDSHETLTLLASLMKNPMLLIEALFKEKDDIFRTLLLLAGRCIVEVQQNGEASGGISQKPKLIAEIINKIYKFWRRYPKAIFIESVVVALGKVNSQMSQKLIAALKDSESYVRCYAAEALGKIGNAEAVPELIAALKDSESYVRRYAAEALGKIGNAEAVPELIAALKDSESYVRYYAASALGKIGNAEAVPELIAALKDSESYVRRYAASALGKIGNAEAVPGLITALKDSESDVRRYAASALGNIGAEAVPELIAALKDSESDVRRYAAEALCNIGNAEAVPELIAALKDSESDVRRYAAEALGKIGNAEAVRGLIAALKDSELYVRRYAASALGKISNAEAVPELIAALKDSELYVRGYAAEALGKIGNAEALNKIIYLSEIDIYEGEIFTSARTLAVRYSKQKLSFIPVYPELVRFNRILTFVKRRLQSLA</sequence>
<evidence type="ECO:0000256" key="1">
    <source>
        <dbReference type="ARBA" id="ARBA00009299"/>
    </source>
</evidence>
<dbReference type="InterPro" id="IPR027417">
    <property type="entry name" value="P-loop_NTPase"/>
</dbReference>
<dbReference type="Gene3D" id="1.25.10.10">
    <property type="entry name" value="Leucine-rich Repeat Variant"/>
    <property type="match status" value="2"/>
</dbReference>
<proteinExistence type="inferred from homology"/>
<dbReference type="Pfam" id="PF13365">
    <property type="entry name" value="Trypsin_2"/>
    <property type="match status" value="1"/>
</dbReference>
<evidence type="ECO:0000256" key="2">
    <source>
        <dbReference type="ARBA" id="ARBA00022549"/>
    </source>
</evidence>
<dbReference type="InterPro" id="IPR043504">
    <property type="entry name" value="Peptidase_S1_PA_chymotrypsin"/>
</dbReference>
<reference evidence="6 7" key="1">
    <citation type="journal article" date="2020" name="ISME J.">
        <title>Comparative genomics reveals insights into cyanobacterial evolution and habitat adaptation.</title>
        <authorList>
            <person name="Chen M.Y."/>
            <person name="Teng W.K."/>
            <person name="Zhao L."/>
            <person name="Hu C.X."/>
            <person name="Zhou Y.K."/>
            <person name="Han B.P."/>
            <person name="Song L.R."/>
            <person name="Shu W.S."/>
        </authorList>
    </citation>
    <scope>NUCLEOTIDE SEQUENCE [LARGE SCALE GENOMIC DNA]</scope>
    <source>
        <strain evidence="6 7">FACHB-391</strain>
    </source>
</reference>